<gene>
    <name evidence="1" type="ORF">JKP88DRAFT_278599</name>
</gene>
<name>A0A835YW97_9STRA</name>
<keyword evidence="2" id="KW-1185">Reference proteome</keyword>
<dbReference type="AlphaFoldDB" id="A0A835YW97"/>
<evidence type="ECO:0000313" key="2">
    <source>
        <dbReference type="Proteomes" id="UP000664859"/>
    </source>
</evidence>
<comment type="caution">
    <text evidence="1">The sequence shown here is derived from an EMBL/GenBank/DDBJ whole genome shotgun (WGS) entry which is preliminary data.</text>
</comment>
<accession>A0A835YW97</accession>
<evidence type="ECO:0000313" key="1">
    <source>
        <dbReference type="EMBL" id="KAG5181858.1"/>
    </source>
</evidence>
<reference evidence="1" key="1">
    <citation type="submission" date="2021-02" db="EMBL/GenBank/DDBJ databases">
        <title>First Annotated Genome of the Yellow-green Alga Tribonema minus.</title>
        <authorList>
            <person name="Mahan K.M."/>
        </authorList>
    </citation>
    <scope>NUCLEOTIDE SEQUENCE</scope>
    <source>
        <strain evidence="1">UTEX B ZZ1240</strain>
    </source>
</reference>
<dbReference type="EMBL" id="JAFCMP010000290">
    <property type="protein sequence ID" value="KAG5181858.1"/>
    <property type="molecule type" value="Genomic_DNA"/>
</dbReference>
<protein>
    <submittedName>
        <fullName evidence="1">Uncharacterized protein</fullName>
    </submittedName>
</protein>
<organism evidence="1 2">
    <name type="scientific">Tribonema minus</name>
    <dbReference type="NCBI Taxonomy" id="303371"/>
    <lineage>
        <taxon>Eukaryota</taxon>
        <taxon>Sar</taxon>
        <taxon>Stramenopiles</taxon>
        <taxon>Ochrophyta</taxon>
        <taxon>PX clade</taxon>
        <taxon>Xanthophyceae</taxon>
        <taxon>Tribonematales</taxon>
        <taxon>Tribonemataceae</taxon>
        <taxon>Tribonema</taxon>
    </lineage>
</organism>
<proteinExistence type="predicted"/>
<sequence>MSNLQNYYGVTVDSAQLASTVNPQVARRDRAYRIAMPFYRGINANYQIGRGDLRAANDLRTGTLTLTNKTLTAPFFTGNANSSGTILGNGVQVNTAASLTAPKALVLYSGSGNFAIYCGTNKTNAGATAPYYGTTTGQVTRFRNRATTGDGGWIWENDYDQAVMAVNSYTGECKIKGTLTTEGSILSSSINGLCLGRSVHGNLGNRRLDRMLQRENDRVQILESGKMVSDQLYSTNLYGGVTITVTPATALTGAELTLATLIPDVTLGTVRTSIINLSALGVEISPDAIINGVSFNDWYDLINTNITGINAALAAQGVVDGIQAAITAGEGIAKMWPQFQGYAPLPDYAIPDEFMQGMDAADMSYSMAGGMANIAPAGSFTNALGTLVERAVSMFSVTGNMSVSGASSFGESVAPLTGFGMRAIDTDVDMNPLLATFGPSSAPVVSVYYDGSISAYQTSVSTASAIDSDVLNLAVGNVNGVPTGTLLQRPQIRRTFFPKVRVKPFLARVMKRVVARTKPALTRGIDRILNSLATRMAENTRRTKPSLGRDCGRMLTSFSNRISAGARLVKPAVARNIDRVVSALSTRISANSRRTKPVLARDCGRNLNALSARITAIDTSGGYAAMRKIKPQAMRSLNRVVMSLKTQVDAIVTGTSSIANAILTGVVQGDTAAISTGTGVASTWVKLGYFGQHFAGTVSVTGTGSSRHCCLLIHINSCLSNNGTGVYRNIVVDHSGNYNSNAVFGDIQLTNIATYTANHELYVYVQTAVPVYVYVNARSHGHASAAQAFVMDLQNYGTTAPGGTVFTATGGHNVFSNMVVGGPLSATSVASSGAITGSSVAVTGDVSAATLSLTTDINCRWVFCDACVNTRAAEVIPLLLDSTVTGVTSGANQFEALFSMYMINSYVTIMFLGNGRINTGSGADSTGCRPYLSRSGAYTTTTTSFTKLPRAIGDDPGYAANFCCMAKFAVTAGWTYTVGLEVNAASSDDNYTITVNGGTAYFMST</sequence>
<dbReference type="Proteomes" id="UP000664859">
    <property type="component" value="Unassembled WGS sequence"/>
</dbReference>